<keyword evidence="11" id="KW-0443">Lipid metabolism</keyword>
<dbReference type="InterPro" id="IPR052214">
    <property type="entry name" value="DAG_Lipase-Related"/>
</dbReference>
<organism evidence="17">
    <name type="scientific">Spironucleus salmonicida</name>
    <dbReference type="NCBI Taxonomy" id="348837"/>
    <lineage>
        <taxon>Eukaryota</taxon>
        <taxon>Metamonada</taxon>
        <taxon>Diplomonadida</taxon>
        <taxon>Hexamitidae</taxon>
        <taxon>Hexamitinae</taxon>
        <taxon>Spironucleus</taxon>
    </lineage>
</organism>
<dbReference type="VEuPathDB" id="GiardiaDB:SS50377_25341"/>
<keyword evidence="10 15" id="KW-1133">Transmembrane helix</keyword>
<feature type="transmembrane region" description="Helical" evidence="15">
    <location>
        <begin position="146"/>
        <end position="164"/>
    </location>
</feature>
<feature type="domain" description="Fungal lipase-type" evidence="16">
    <location>
        <begin position="161"/>
        <end position="274"/>
    </location>
</feature>
<keyword evidence="19" id="KW-1185">Reference proteome</keyword>
<keyword evidence="9" id="KW-0442">Lipid degradation</keyword>
<protein>
    <recommendedName>
        <fullName evidence="14">sn-1-specific diacylglycerol lipase</fullName>
        <ecNumber evidence="14">3.1.1.116</ecNumber>
    </recommendedName>
</protein>
<evidence type="ECO:0000259" key="16">
    <source>
        <dbReference type="Pfam" id="PF01764"/>
    </source>
</evidence>
<dbReference type="GO" id="GO:0046872">
    <property type="term" value="F:metal ion binding"/>
    <property type="evidence" value="ECO:0007669"/>
    <property type="project" value="UniProtKB-KW"/>
</dbReference>
<evidence type="ECO:0000313" key="19">
    <source>
        <dbReference type="Proteomes" id="UP000018208"/>
    </source>
</evidence>
<dbReference type="OrthoDB" id="438440at2759"/>
<feature type="transmembrane region" description="Helical" evidence="15">
    <location>
        <begin position="213"/>
        <end position="232"/>
    </location>
</feature>
<evidence type="ECO:0000256" key="7">
    <source>
        <dbReference type="ARBA" id="ARBA00022801"/>
    </source>
</evidence>
<evidence type="ECO:0000313" key="18">
    <source>
        <dbReference type="EMBL" id="KAH0573221.1"/>
    </source>
</evidence>
<dbReference type="GO" id="GO:0016298">
    <property type="term" value="F:lipase activity"/>
    <property type="evidence" value="ECO:0007669"/>
    <property type="project" value="TreeGrafter"/>
</dbReference>
<dbReference type="EMBL" id="AUWU02000005">
    <property type="protein sequence ID" value="KAH0573221.1"/>
    <property type="molecule type" value="Genomic_DNA"/>
</dbReference>
<evidence type="ECO:0000256" key="11">
    <source>
        <dbReference type="ARBA" id="ARBA00023098"/>
    </source>
</evidence>
<gene>
    <name evidence="17" type="ORF">SS50377_18615</name>
    <name evidence="18" type="ORF">SS50377_25341</name>
</gene>
<evidence type="ECO:0000256" key="8">
    <source>
        <dbReference type="ARBA" id="ARBA00022837"/>
    </source>
</evidence>
<keyword evidence="12 15" id="KW-0472">Membrane</keyword>
<dbReference type="CDD" id="cd00519">
    <property type="entry name" value="Lipase_3"/>
    <property type="match status" value="1"/>
</dbReference>
<dbReference type="Proteomes" id="UP000018208">
    <property type="component" value="Unassembled WGS sequence"/>
</dbReference>
<keyword evidence="4" id="KW-0597">Phosphoprotein</keyword>
<dbReference type="PANTHER" id="PTHR45792:SF8">
    <property type="entry name" value="DIACYLGLYCEROL LIPASE-ALPHA"/>
    <property type="match status" value="1"/>
</dbReference>
<evidence type="ECO:0000256" key="13">
    <source>
        <dbReference type="ARBA" id="ARBA00024531"/>
    </source>
</evidence>
<keyword evidence="7" id="KW-0378">Hydrolase</keyword>
<dbReference type="SUPFAM" id="SSF53474">
    <property type="entry name" value="alpha/beta-Hydrolases"/>
    <property type="match status" value="1"/>
</dbReference>
<keyword evidence="8" id="KW-0106">Calcium</keyword>
<dbReference type="EMBL" id="KI546167">
    <property type="protein sequence ID" value="EST41782.1"/>
    <property type="molecule type" value="Genomic_DNA"/>
</dbReference>
<evidence type="ECO:0000256" key="9">
    <source>
        <dbReference type="ARBA" id="ARBA00022963"/>
    </source>
</evidence>
<evidence type="ECO:0000256" key="5">
    <source>
        <dbReference type="ARBA" id="ARBA00022692"/>
    </source>
</evidence>
<dbReference type="PANTHER" id="PTHR45792">
    <property type="entry name" value="DIACYLGLYCEROL LIPASE HOMOLOG-RELATED"/>
    <property type="match status" value="1"/>
</dbReference>
<dbReference type="AlphaFoldDB" id="V6LBJ3"/>
<accession>V6LBJ3</accession>
<evidence type="ECO:0000313" key="17">
    <source>
        <dbReference type="EMBL" id="EST41782.1"/>
    </source>
</evidence>
<dbReference type="InterPro" id="IPR002921">
    <property type="entry name" value="Fungal_lipase-type"/>
</dbReference>
<dbReference type="GO" id="GO:0005886">
    <property type="term" value="C:plasma membrane"/>
    <property type="evidence" value="ECO:0007669"/>
    <property type="project" value="UniProtKB-SubCell"/>
</dbReference>
<reference evidence="17 18" key="1">
    <citation type="journal article" date="2014" name="PLoS Genet.">
        <title>The Genome of Spironucleus salmonicida Highlights a Fish Pathogen Adapted to Fluctuating Environments.</title>
        <authorList>
            <person name="Xu F."/>
            <person name="Jerlstrom-Hultqvist J."/>
            <person name="Einarsson E."/>
            <person name="Astvaldsson A."/>
            <person name="Svard S.G."/>
            <person name="Andersson J.O."/>
        </authorList>
    </citation>
    <scope>NUCLEOTIDE SEQUENCE</scope>
    <source>
        <strain evidence="18">ATCC 50377</strain>
    </source>
</reference>
<comment type="subcellular location">
    <subcellularLocation>
        <location evidence="2">Cell membrane</location>
        <topology evidence="2">Multi-pass membrane protein</topology>
    </subcellularLocation>
</comment>
<reference evidence="18" key="2">
    <citation type="submission" date="2020-12" db="EMBL/GenBank/DDBJ databases">
        <title>New Spironucleus salmonicida genome in near-complete chromosomes.</title>
        <authorList>
            <person name="Xu F."/>
            <person name="Kurt Z."/>
            <person name="Jimenez-Gonzalez A."/>
            <person name="Astvaldsson A."/>
            <person name="Andersson J.O."/>
            <person name="Svard S.G."/>
        </authorList>
    </citation>
    <scope>NUCLEOTIDE SEQUENCE</scope>
    <source>
        <strain evidence="18">ATCC 50377</strain>
    </source>
</reference>
<sequence>MKESNIGKLLITAIKNNKIKQNSKQIIQEMQIFLKNIKNTNKSIASNYKYFPQYFNDMKHMSSECILFTKKEITISQYQLQELLTAYNFCDMLYGVTNPTNKDKRQINPLKMSLIEDNQFQKFIISNLQPFNVHQLIKHNFHQSDFYSPVFICFTMLNKIYIIIRGTFSLKDVFADMFATIEEINGYNLHKGFGLSALFLYNNLINIVKNQDVVIIGHSYGAAIAAILSIFIKNDVKSLSTIGFGCPPCLPINLIDQLSMTTVLYENDPVPFMSVRCLEGLDKRLCSVAQKQKFTKQERETKPEDMLIPGTIYHAFKISGEIQWFQTRTQEYSELILKGIIKNWKNHLDYFDVLRVVAQEGSKLLDCQSEIDDEDSIIQNILEL</sequence>
<dbReference type="Pfam" id="PF01764">
    <property type="entry name" value="Lipase_3"/>
    <property type="match status" value="1"/>
</dbReference>
<evidence type="ECO:0000256" key="4">
    <source>
        <dbReference type="ARBA" id="ARBA00022553"/>
    </source>
</evidence>
<evidence type="ECO:0000256" key="2">
    <source>
        <dbReference type="ARBA" id="ARBA00004651"/>
    </source>
</evidence>
<dbReference type="GO" id="GO:0016042">
    <property type="term" value="P:lipid catabolic process"/>
    <property type="evidence" value="ECO:0007669"/>
    <property type="project" value="UniProtKB-KW"/>
</dbReference>
<evidence type="ECO:0000256" key="15">
    <source>
        <dbReference type="SAM" id="Phobius"/>
    </source>
</evidence>
<evidence type="ECO:0000256" key="14">
    <source>
        <dbReference type="ARBA" id="ARBA00026104"/>
    </source>
</evidence>
<name>V6LBJ3_9EUKA</name>
<dbReference type="EC" id="3.1.1.116" evidence="14"/>
<evidence type="ECO:0000256" key="3">
    <source>
        <dbReference type="ARBA" id="ARBA00022475"/>
    </source>
</evidence>
<keyword evidence="5 15" id="KW-0812">Transmembrane</keyword>
<evidence type="ECO:0000256" key="6">
    <source>
        <dbReference type="ARBA" id="ARBA00022723"/>
    </source>
</evidence>
<comment type="cofactor">
    <cofactor evidence="1">
        <name>Ca(2+)</name>
        <dbReference type="ChEBI" id="CHEBI:29108"/>
    </cofactor>
</comment>
<proteinExistence type="predicted"/>
<evidence type="ECO:0000256" key="1">
    <source>
        <dbReference type="ARBA" id="ARBA00001913"/>
    </source>
</evidence>
<keyword evidence="6" id="KW-0479">Metal-binding</keyword>
<comment type="catalytic activity">
    <reaction evidence="13">
        <text>a 1,2-diacyl-sn-glycerol + H2O = a 2-acylglycerol + a fatty acid + H(+)</text>
        <dbReference type="Rhea" id="RHEA:33275"/>
        <dbReference type="ChEBI" id="CHEBI:15377"/>
        <dbReference type="ChEBI" id="CHEBI:15378"/>
        <dbReference type="ChEBI" id="CHEBI:17389"/>
        <dbReference type="ChEBI" id="CHEBI:17815"/>
        <dbReference type="ChEBI" id="CHEBI:28868"/>
        <dbReference type="EC" id="3.1.1.116"/>
    </reaction>
    <physiologicalReaction direction="left-to-right" evidence="13">
        <dbReference type="Rhea" id="RHEA:33276"/>
    </physiologicalReaction>
</comment>
<evidence type="ECO:0000256" key="12">
    <source>
        <dbReference type="ARBA" id="ARBA00023136"/>
    </source>
</evidence>
<evidence type="ECO:0000256" key="10">
    <source>
        <dbReference type="ARBA" id="ARBA00022989"/>
    </source>
</evidence>
<keyword evidence="3" id="KW-1003">Cell membrane</keyword>
<dbReference type="InterPro" id="IPR029058">
    <property type="entry name" value="AB_hydrolase_fold"/>
</dbReference>
<dbReference type="Gene3D" id="3.40.50.1820">
    <property type="entry name" value="alpha/beta hydrolase"/>
    <property type="match status" value="1"/>
</dbReference>